<dbReference type="HOGENOM" id="CLU_2927257_0_0_1"/>
<evidence type="ECO:0000313" key="3">
    <source>
        <dbReference type="EnsemblPlants" id="KRG90870"/>
    </source>
</evidence>
<accession>K7N2Z2</accession>
<dbReference type="InParanoid" id="K7N2Z2"/>
<reference evidence="2 3" key="1">
    <citation type="journal article" date="2010" name="Nature">
        <title>Genome sequence of the palaeopolyploid soybean.</title>
        <authorList>
            <person name="Schmutz J."/>
            <person name="Cannon S.B."/>
            <person name="Schlueter J."/>
            <person name="Ma J."/>
            <person name="Mitros T."/>
            <person name="Nelson W."/>
            <person name="Hyten D.L."/>
            <person name="Song Q."/>
            <person name="Thelen J.J."/>
            <person name="Cheng J."/>
            <person name="Xu D."/>
            <person name="Hellsten U."/>
            <person name="May G.D."/>
            <person name="Yu Y."/>
            <person name="Sakurai T."/>
            <person name="Umezawa T."/>
            <person name="Bhattacharyya M.K."/>
            <person name="Sandhu D."/>
            <person name="Valliyodan B."/>
            <person name="Lindquist E."/>
            <person name="Peto M."/>
            <person name="Grant D."/>
            <person name="Shu S."/>
            <person name="Goodstein D."/>
            <person name="Barry K."/>
            <person name="Futrell-Griggs M."/>
            <person name="Abernathy B."/>
            <person name="Du J."/>
            <person name="Tian Z."/>
            <person name="Zhu L."/>
            <person name="Gill N."/>
            <person name="Joshi T."/>
            <person name="Libault M."/>
            <person name="Sethuraman A."/>
            <person name="Zhang X.-C."/>
            <person name="Shinozaki K."/>
            <person name="Nguyen H.T."/>
            <person name="Wing R.A."/>
            <person name="Cregan P."/>
            <person name="Specht J."/>
            <person name="Grimwood J."/>
            <person name="Rokhsar D."/>
            <person name="Stacey G."/>
            <person name="Shoemaker R.C."/>
            <person name="Jackson S.A."/>
        </authorList>
    </citation>
    <scope>NUCLEOTIDE SEQUENCE [LARGE SCALE GENOMIC DNA]</scope>
    <source>
        <strain evidence="3">cv. Williams 82</strain>
        <tissue evidence="2">Callus</tissue>
    </source>
</reference>
<reference evidence="2" key="3">
    <citation type="submission" date="2018-07" db="EMBL/GenBank/DDBJ databases">
        <title>WGS assembly of Glycine max.</title>
        <authorList>
            <person name="Schmutz J."/>
            <person name="Cannon S."/>
            <person name="Schlueter J."/>
            <person name="Ma J."/>
            <person name="Mitros T."/>
            <person name="Nelson W."/>
            <person name="Hyten D."/>
            <person name="Song Q."/>
            <person name="Thelen J."/>
            <person name="Cheng J."/>
            <person name="Xu D."/>
            <person name="Hellsten U."/>
            <person name="May G."/>
            <person name="Yu Y."/>
            <person name="Sakurai T."/>
            <person name="Umezawa T."/>
            <person name="Bhattacharyya M."/>
            <person name="Sandhu D."/>
            <person name="Valliyodan B."/>
            <person name="Lindquist E."/>
            <person name="Peto M."/>
            <person name="Grant D."/>
            <person name="Shu S."/>
            <person name="Goodstein D."/>
            <person name="Barry K."/>
            <person name="Futrell-Griggs M."/>
            <person name="Abernathy B."/>
            <person name="Du J."/>
            <person name="Tian Z."/>
            <person name="Zhu L."/>
            <person name="Gill N."/>
            <person name="Joshi T."/>
            <person name="Libault M."/>
            <person name="Sethuraman A."/>
            <person name="Zhang X."/>
            <person name="Shinozaki K."/>
            <person name="Nguyen H."/>
            <person name="Wing R."/>
            <person name="Cregan P."/>
            <person name="Specht J."/>
            <person name="Grimwood J."/>
            <person name="Rokhsar D."/>
            <person name="Stacey G."/>
            <person name="Shoemaker R."/>
            <person name="Jackson S."/>
        </authorList>
    </citation>
    <scope>NUCLEOTIDE SEQUENCE</scope>
    <source>
        <tissue evidence="2">Callus</tissue>
    </source>
</reference>
<proteinExistence type="predicted"/>
<keyword evidence="1" id="KW-0472">Membrane</keyword>
<keyword evidence="1" id="KW-0812">Transmembrane</keyword>
<dbReference type="Gramene" id="KRG90870">
    <property type="protein sequence ID" value="KRG90870"/>
    <property type="gene ID" value="GLYMA_20G118800"/>
</dbReference>
<dbReference type="PaxDb" id="3847-GLYMA20G25300.1"/>
<dbReference type="EnsemblPlants" id="KRG90870">
    <property type="protein sequence ID" value="KRG90870"/>
    <property type="gene ID" value="GLYMA_20G118800"/>
</dbReference>
<name>K7N2Z2_SOYBN</name>
<evidence type="ECO:0000313" key="4">
    <source>
        <dbReference type="Proteomes" id="UP000008827"/>
    </source>
</evidence>
<keyword evidence="4" id="KW-1185">Reference proteome</keyword>
<protein>
    <submittedName>
        <fullName evidence="2 3">Uncharacterized protein</fullName>
    </submittedName>
</protein>
<gene>
    <name evidence="2" type="ORF">GLYMA_20G118800</name>
</gene>
<dbReference type="AlphaFoldDB" id="K7N2Z2"/>
<organism evidence="3">
    <name type="scientific">Glycine max</name>
    <name type="common">Soybean</name>
    <name type="synonym">Glycine hispida</name>
    <dbReference type="NCBI Taxonomy" id="3847"/>
    <lineage>
        <taxon>Eukaryota</taxon>
        <taxon>Viridiplantae</taxon>
        <taxon>Streptophyta</taxon>
        <taxon>Embryophyta</taxon>
        <taxon>Tracheophyta</taxon>
        <taxon>Spermatophyta</taxon>
        <taxon>Magnoliopsida</taxon>
        <taxon>eudicotyledons</taxon>
        <taxon>Gunneridae</taxon>
        <taxon>Pentapetalae</taxon>
        <taxon>rosids</taxon>
        <taxon>fabids</taxon>
        <taxon>Fabales</taxon>
        <taxon>Fabaceae</taxon>
        <taxon>Papilionoideae</taxon>
        <taxon>50 kb inversion clade</taxon>
        <taxon>NPAAA clade</taxon>
        <taxon>indigoferoid/millettioid clade</taxon>
        <taxon>Phaseoleae</taxon>
        <taxon>Glycine</taxon>
        <taxon>Glycine subgen. Soja</taxon>
    </lineage>
</organism>
<dbReference type="Proteomes" id="UP000008827">
    <property type="component" value="Chromosome 20"/>
</dbReference>
<sequence>MNLLLPSKEWLFIICIYQIIATLCTYFPHRDITTYEYHPSQSLFQRLIPCHTISTCKVFCT</sequence>
<evidence type="ECO:0000313" key="2">
    <source>
        <dbReference type="EMBL" id="KRG90870.1"/>
    </source>
</evidence>
<keyword evidence="1" id="KW-1133">Transmembrane helix</keyword>
<evidence type="ECO:0000256" key="1">
    <source>
        <dbReference type="SAM" id="Phobius"/>
    </source>
</evidence>
<feature type="transmembrane region" description="Helical" evidence="1">
    <location>
        <begin position="10"/>
        <end position="29"/>
    </location>
</feature>
<reference evidence="3" key="2">
    <citation type="submission" date="2018-02" db="UniProtKB">
        <authorList>
            <consortium name="EnsemblPlants"/>
        </authorList>
    </citation>
    <scope>IDENTIFICATION</scope>
    <source>
        <strain evidence="3">Williams 82</strain>
    </source>
</reference>
<dbReference type="EMBL" id="CM000853">
    <property type="protein sequence ID" value="KRG90870.1"/>
    <property type="molecule type" value="Genomic_DNA"/>
</dbReference>